<dbReference type="AlphaFoldDB" id="A0AAW9MWG5"/>
<gene>
    <name evidence="2" type="ORF">VLK81_08880</name>
</gene>
<evidence type="ECO:0000313" key="2">
    <source>
        <dbReference type="EMBL" id="MEB3430098.1"/>
    </source>
</evidence>
<dbReference type="PANTHER" id="PTHR33930">
    <property type="entry name" value="ALKYL HYDROPEROXIDE REDUCTASE AHPD"/>
    <property type="match status" value="1"/>
</dbReference>
<dbReference type="PANTHER" id="PTHR33930:SF2">
    <property type="entry name" value="BLR3452 PROTEIN"/>
    <property type="match status" value="1"/>
</dbReference>
<keyword evidence="3" id="KW-1185">Reference proteome</keyword>
<protein>
    <submittedName>
        <fullName evidence="2">Carboxymuconolactone decarboxylase family protein</fullName>
    </submittedName>
</protein>
<dbReference type="InterPro" id="IPR004675">
    <property type="entry name" value="AhpD_core"/>
</dbReference>
<comment type="caution">
    <text evidence="2">The sequence shown here is derived from an EMBL/GenBank/DDBJ whole genome shotgun (WGS) entry which is preliminary data.</text>
</comment>
<accession>A0AAW9MWG5</accession>
<evidence type="ECO:0000259" key="1">
    <source>
        <dbReference type="Pfam" id="PF02627"/>
    </source>
</evidence>
<dbReference type="Pfam" id="PF02627">
    <property type="entry name" value="CMD"/>
    <property type="match status" value="1"/>
</dbReference>
<dbReference type="RefSeq" id="WP_324620258.1">
    <property type="nucleotide sequence ID" value="NZ_JAYKOT010000003.1"/>
</dbReference>
<dbReference type="SUPFAM" id="SSF69118">
    <property type="entry name" value="AhpD-like"/>
    <property type="match status" value="1"/>
</dbReference>
<dbReference type="EMBL" id="JAYKOT010000003">
    <property type="protein sequence ID" value="MEB3430098.1"/>
    <property type="molecule type" value="Genomic_DNA"/>
</dbReference>
<organism evidence="2 3">
    <name type="scientific">Citroniella saccharovorans</name>
    <dbReference type="NCBI Taxonomy" id="2053367"/>
    <lineage>
        <taxon>Bacteria</taxon>
        <taxon>Bacillati</taxon>
        <taxon>Bacillota</taxon>
        <taxon>Tissierellia</taxon>
        <taxon>Tissierellales</taxon>
        <taxon>Peptoniphilaceae</taxon>
        <taxon>Citroniella</taxon>
    </lineage>
</organism>
<dbReference type="Proteomes" id="UP001357733">
    <property type="component" value="Unassembled WGS sequence"/>
</dbReference>
<feature type="domain" description="Carboxymuconolactone decarboxylase-like" evidence="1">
    <location>
        <begin position="23"/>
        <end position="105"/>
    </location>
</feature>
<reference evidence="2 3" key="1">
    <citation type="submission" date="2024-01" db="EMBL/GenBank/DDBJ databases">
        <title>Complete genome sequence of Citroniella saccharovorans strain M6.X9, isolated from human fecal sample.</title>
        <authorList>
            <person name="Cheng G."/>
            <person name="Westerholm M."/>
            <person name="Schnurer A."/>
        </authorList>
    </citation>
    <scope>NUCLEOTIDE SEQUENCE [LARGE SCALE GENOMIC DNA]</scope>
    <source>
        <strain evidence="2 3">DSM 29873</strain>
    </source>
</reference>
<evidence type="ECO:0000313" key="3">
    <source>
        <dbReference type="Proteomes" id="UP001357733"/>
    </source>
</evidence>
<dbReference type="GO" id="GO:0051920">
    <property type="term" value="F:peroxiredoxin activity"/>
    <property type="evidence" value="ECO:0007669"/>
    <property type="project" value="InterPro"/>
</dbReference>
<sequence>MGKYTEMLECLGNNTGEEQKLIPEFFEANGKLAATLGNLKATDPVTKELMFLSFAVATRCEACIAYHTKMYKEVGGTRESLAELYAVSVLMQGGPGGVYAGKVLEAFDEYSK</sequence>
<dbReference type="NCBIfam" id="TIGR00778">
    <property type="entry name" value="ahpD_dom"/>
    <property type="match status" value="1"/>
</dbReference>
<dbReference type="InterPro" id="IPR029032">
    <property type="entry name" value="AhpD-like"/>
</dbReference>
<dbReference type="InterPro" id="IPR003779">
    <property type="entry name" value="CMD-like"/>
</dbReference>
<name>A0AAW9MWG5_9FIRM</name>
<dbReference type="Gene3D" id="1.20.1290.10">
    <property type="entry name" value="AhpD-like"/>
    <property type="match status" value="1"/>
</dbReference>
<proteinExistence type="predicted"/>